<feature type="binding site" evidence="6">
    <location>
        <position position="168"/>
    </location>
    <ligand>
        <name>a divalent metal cation</name>
        <dbReference type="ChEBI" id="CHEBI:60240"/>
        <label>2</label>
        <note>catalytic</note>
    </ligand>
</feature>
<comment type="caution">
    <text evidence="9">The sequence shown here is derived from an EMBL/GenBank/DDBJ whole genome shotgun (WGS) entry which is preliminary data.</text>
</comment>
<organism evidence="9 10">
    <name type="scientific">Priestia iocasae</name>
    <dbReference type="NCBI Taxonomy" id="2291674"/>
    <lineage>
        <taxon>Bacteria</taxon>
        <taxon>Bacillati</taxon>
        <taxon>Bacillota</taxon>
        <taxon>Bacilli</taxon>
        <taxon>Bacillales</taxon>
        <taxon>Bacillaceae</taxon>
        <taxon>Priestia</taxon>
    </lineage>
</organism>
<evidence type="ECO:0000256" key="5">
    <source>
        <dbReference type="ARBA" id="ARBA00022801"/>
    </source>
</evidence>
<feature type="binding site" evidence="6">
    <location>
        <position position="77"/>
    </location>
    <ligand>
        <name>substrate</name>
    </ligand>
</feature>
<evidence type="ECO:0000259" key="8">
    <source>
        <dbReference type="Pfam" id="PF00557"/>
    </source>
</evidence>
<dbReference type="CDD" id="cd01086">
    <property type="entry name" value="MetAP1"/>
    <property type="match status" value="1"/>
</dbReference>
<accession>A0ABS2QW06</accession>
<sequence length="248" mass="27397">MIELKSMREIEEMKKPNQLVAGLHKELAKMIKPGITTMEIEKFAIRYAKKHGAETSLIGYKGFQYATCASVNDVVAHGFPNDQPLKSGDIVTIDTVFDVNGWKGDSAWSYAVGEVSEEAQQLLKVTEECLYLGIEQAVIGNRIGDISHAIQQHAEKYGYGIVTDLAAHGIGRKIHEEPSFLHAGLPGKGVRIKEGMTFTIEPMLNRGERHIYIEDDGWTARTSDGSLSAQYEHTIAVTKEGPVILTKQ</sequence>
<comment type="catalytic activity">
    <reaction evidence="6 7">
        <text>Release of N-terminal amino acids, preferentially methionine, from peptides and arylamides.</text>
        <dbReference type="EC" id="3.4.11.18"/>
    </reaction>
</comment>
<dbReference type="NCBIfam" id="TIGR00500">
    <property type="entry name" value="met_pdase_I"/>
    <property type="match status" value="1"/>
</dbReference>
<evidence type="ECO:0000313" key="10">
    <source>
        <dbReference type="Proteomes" id="UP000809829"/>
    </source>
</evidence>
<dbReference type="Proteomes" id="UP000809829">
    <property type="component" value="Unassembled WGS sequence"/>
</dbReference>
<evidence type="ECO:0000256" key="3">
    <source>
        <dbReference type="ARBA" id="ARBA00022670"/>
    </source>
</evidence>
<dbReference type="InterPro" id="IPR002467">
    <property type="entry name" value="Pept_M24A_MAP1"/>
</dbReference>
<keyword evidence="3 6" id="KW-0645">Protease</keyword>
<evidence type="ECO:0000256" key="1">
    <source>
        <dbReference type="ARBA" id="ARBA00002521"/>
    </source>
</evidence>
<dbReference type="InterPro" id="IPR000994">
    <property type="entry name" value="Pept_M24"/>
</dbReference>
<feature type="binding site" evidence="6">
    <location>
        <position position="94"/>
    </location>
    <ligand>
        <name>a divalent metal cation</name>
        <dbReference type="ChEBI" id="CHEBI:60240"/>
        <label>1</label>
    </ligand>
</feature>
<dbReference type="EC" id="3.4.11.18" evidence="6 7"/>
<comment type="similarity">
    <text evidence="6">Belongs to the peptidase M24A family. Methionine aminopeptidase type 1 subfamily.</text>
</comment>
<dbReference type="SUPFAM" id="SSF55920">
    <property type="entry name" value="Creatinase/aminopeptidase"/>
    <property type="match status" value="1"/>
</dbReference>
<feature type="binding site" evidence="6">
    <location>
        <position position="232"/>
    </location>
    <ligand>
        <name>a divalent metal cation</name>
        <dbReference type="ChEBI" id="CHEBI:60240"/>
        <label>2</label>
        <note>catalytic</note>
    </ligand>
</feature>
<evidence type="ECO:0000256" key="6">
    <source>
        <dbReference type="HAMAP-Rule" id="MF_01974"/>
    </source>
</evidence>
<dbReference type="RefSeq" id="WP_205187605.1">
    <property type="nucleotide sequence ID" value="NZ_JAFBFC010000004.1"/>
</dbReference>
<dbReference type="PANTHER" id="PTHR43330:SF17">
    <property type="entry name" value="METHIONINE AMINOPEPTIDASE"/>
    <property type="match status" value="1"/>
</dbReference>
<feature type="binding site" evidence="6">
    <location>
        <position position="105"/>
    </location>
    <ligand>
        <name>a divalent metal cation</name>
        <dbReference type="ChEBI" id="CHEBI:60240"/>
        <label>1</label>
    </ligand>
</feature>
<comment type="function">
    <text evidence="1 6">Removes the N-terminal methionine from nascent proteins. The N-terminal methionine is often cleaved when the second residue in the primary sequence is small and uncharged (Met-Ala-, Cys, Gly, Pro, Ser, Thr, or Val). Requires deformylation of the N(alpha)-formylated initiator methionine before it can be hydrolyzed.</text>
</comment>
<dbReference type="HAMAP" id="MF_01974">
    <property type="entry name" value="MetAP_1"/>
    <property type="match status" value="1"/>
</dbReference>
<feature type="binding site" evidence="6">
    <location>
        <position position="105"/>
    </location>
    <ligand>
        <name>a divalent metal cation</name>
        <dbReference type="ChEBI" id="CHEBI:60240"/>
        <label>2</label>
        <note>catalytic</note>
    </ligand>
</feature>
<dbReference type="PRINTS" id="PR00599">
    <property type="entry name" value="MAPEPTIDASE"/>
</dbReference>
<keyword evidence="5 6" id="KW-0378">Hydrolase</keyword>
<feature type="binding site" evidence="6">
    <location>
        <position position="175"/>
    </location>
    <ligand>
        <name>substrate</name>
    </ligand>
</feature>
<dbReference type="PANTHER" id="PTHR43330">
    <property type="entry name" value="METHIONINE AMINOPEPTIDASE"/>
    <property type="match status" value="1"/>
</dbReference>
<dbReference type="EMBL" id="JAFBFC010000004">
    <property type="protein sequence ID" value="MBM7703649.1"/>
    <property type="molecule type" value="Genomic_DNA"/>
</dbReference>
<name>A0ABS2QW06_9BACI</name>
<comment type="subunit">
    <text evidence="6">Monomer.</text>
</comment>
<evidence type="ECO:0000256" key="7">
    <source>
        <dbReference type="RuleBase" id="RU003653"/>
    </source>
</evidence>
<protein>
    <recommendedName>
        <fullName evidence="6 7">Methionine aminopeptidase</fullName>
        <shortName evidence="6">MAP</shortName>
        <shortName evidence="6">MetAP</shortName>
        <ecNumber evidence="6 7">3.4.11.18</ecNumber>
    </recommendedName>
    <alternativeName>
        <fullName evidence="6">Peptidase M</fullName>
    </alternativeName>
</protein>
<keyword evidence="10" id="KW-1185">Reference proteome</keyword>
<proteinExistence type="inferred from homology"/>
<reference evidence="9 10" key="1">
    <citation type="submission" date="2021-01" db="EMBL/GenBank/DDBJ databases">
        <title>Genomic Encyclopedia of Type Strains, Phase IV (KMG-IV): sequencing the most valuable type-strain genomes for metagenomic binning, comparative biology and taxonomic classification.</title>
        <authorList>
            <person name="Goeker M."/>
        </authorList>
    </citation>
    <scope>NUCLEOTIDE SEQUENCE [LARGE SCALE GENOMIC DNA]</scope>
    <source>
        <strain evidence="9 10">DSM 104297</strain>
    </source>
</reference>
<dbReference type="Pfam" id="PF00557">
    <property type="entry name" value="Peptidase_M24"/>
    <property type="match status" value="1"/>
</dbReference>
<feature type="binding site" evidence="6">
    <location>
        <position position="232"/>
    </location>
    <ligand>
        <name>a divalent metal cation</name>
        <dbReference type="ChEBI" id="CHEBI:60240"/>
        <label>1</label>
    </ligand>
</feature>
<dbReference type="InterPro" id="IPR001714">
    <property type="entry name" value="Pept_M24_MAP"/>
</dbReference>
<feature type="domain" description="Peptidase M24" evidence="8">
    <location>
        <begin position="11"/>
        <end position="239"/>
    </location>
</feature>
<evidence type="ECO:0000313" key="9">
    <source>
        <dbReference type="EMBL" id="MBM7703649.1"/>
    </source>
</evidence>
<dbReference type="InterPro" id="IPR036005">
    <property type="entry name" value="Creatinase/aminopeptidase-like"/>
</dbReference>
<keyword evidence="2 6" id="KW-0031">Aminopeptidase</keyword>
<dbReference type="GO" id="GO:0004239">
    <property type="term" value="F:initiator methionyl aminopeptidase activity"/>
    <property type="evidence" value="ECO:0007669"/>
    <property type="project" value="UniProtKB-EC"/>
</dbReference>
<comment type="cofactor">
    <cofactor evidence="6">
        <name>Co(2+)</name>
        <dbReference type="ChEBI" id="CHEBI:48828"/>
    </cofactor>
    <cofactor evidence="6">
        <name>Zn(2+)</name>
        <dbReference type="ChEBI" id="CHEBI:29105"/>
    </cofactor>
    <cofactor evidence="6">
        <name>Mn(2+)</name>
        <dbReference type="ChEBI" id="CHEBI:29035"/>
    </cofactor>
    <cofactor evidence="6">
        <name>Fe(2+)</name>
        <dbReference type="ChEBI" id="CHEBI:29033"/>
    </cofactor>
    <text evidence="6">Binds 2 divalent metal cations per subunit. Has a high-affinity and a low affinity metal-binding site. The true nature of the physiological cofactor is under debate. The enzyme is active with cobalt, zinc, manganese or divalent iron ions. Most likely, methionine aminopeptidases function as mononuclear Fe(2+)-metalloproteases under physiological conditions, and the catalytically relevant metal-binding site has been assigned to the histidine-containing high-affinity site.</text>
</comment>
<keyword evidence="4 6" id="KW-0479">Metal-binding</keyword>
<evidence type="ECO:0000256" key="4">
    <source>
        <dbReference type="ARBA" id="ARBA00022723"/>
    </source>
</evidence>
<dbReference type="Gene3D" id="3.90.230.10">
    <property type="entry name" value="Creatinase/methionine aminopeptidase superfamily"/>
    <property type="match status" value="1"/>
</dbReference>
<evidence type="ECO:0000256" key="2">
    <source>
        <dbReference type="ARBA" id="ARBA00022438"/>
    </source>
</evidence>
<gene>
    <name evidence="6" type="primary">map</name>
    <name evidence="9" type="ORF">JOC83_002498</name>
</gene>
<feature type="binding site" evidence="6">
    <location>
        <position position="201"/>
    </location>
    <ligand>
        <name>a divalent metal cation</name>
        <dbReference type="ChEBI" id="CHEBI:60240"/>
        <label>2</label>
        <note>catalytic</note>
    </ligand>
</feature>